<reference evidence="2 3" key="1">
    <citation type="journal article" date="2021" name="Elife">
        <title>Chloroplast acquisition without the gene transfer in kleptoplastic sea slugs, Plakobranchus ocellatus.</title>
        <authorList>
            <person name="Maeda T."/>
            <person name="Takahashi S."/>
            <person name="Yoshida T."/>
            <person name="Shimamura S."/>
            <person name="Takaki Y."/>
            <person name="Nagai Y."/>
            <person name="Toyoda A."/>
            <person name="Suzuki Y."/>
            <person name="Arimoto A."/>
            <person name="Ishii H."/>
            <person name="Satoh N."/>
            <person name="Nishiyama T."/>
            <person name="Hasebe M."/>
            <person name="Maruyama T."/>
            <person name="Minagawa J."/>
            <person name="Obokata J."/>
            <person name="Shigenobu S."/>
        </authorList>
    </citation>
    <scope>NUCLEOTIDE SEQUENCE [LARGE SCALE GENOMIC DNA]</scope>
</reference>
<dbReference type="Pfam" id="PF21787">
    <property type="entry name" value="TNP-like_RNaseH_N"/>
    <property type="match status" value="1"/>
</dbReference>
<comment type="caution">
    <text evidence="2">The sequence shown here is derived from an EMBL/GenBank/DDBJ whole genome shotgun (WGS) entry which is preliminary data.</text>
</comment>
<keyword evidence="3" id="KW-1185">Reference proteome</keyword>
<sequence length="219" mass="24918">MKSRKRGNELKEWEKKIQERLNGDHEECGDWCDKTTTLLKHPTDLRLSRTFLIVGQKKFFKHPIGYFLINKIDAKQQEEMVKEALSRSDAGFNNVSIVCDGAFSKQATATYLSCSLTSDNIKTEINHPLQDEEAKMMFDACHLIKLVRNCLAAYEDILSEFSGISSERRSDTAQLDHYVQLVMASASNLTTKKTKPHQSKISMEKALGKSEDCTSERMC</sequence>
<name>A0AAV4I9P6_9GAST</name>
<gene>
    <name evidence="2" type="ORF">ElyMa_004723800</name>
</gene>
<dbReference type="Proteomes" id="UP000762676">
    <property type="component" value="Unassembled WGS sequence"/>
</dbReference>
<evidence type="ECO:0000313" key="3">
    <source>
        <dbReference type="Proteomes" id="UP000762676"/>
    </source>
</evidence>
<evidence type="ECO:0000313" key="2">
    <source>
        <dbReference type="EMBL" id="GFS07154.1"/>
    </source>
</evidence>
<dbReference type="AlphaFoldDB" id="A0AAV4I9P6"/>
<dbReference type="InterPro" id="IPR048365">
    <property type="entry name" value="TNP-like_RNaseH_N"/>
</dbReference>
<dbReference type="EMBL" id="BMAT01009485">
    <property type="protein sequence ID" value="GFS07154.1"/>
    <property type="molecule type" value="Genomic_DNA"/>
</dbReference>
<organism evidence="2 3">
    <name type="scientific">Elysia marginata</name>
    <dbReference type="NCBI Taxonomy" id="1093978"/>
    <lineage>
        <taxon>Eukaryota</taxon>
        <taxon>Metazoa</taxon>
        <taxon>Spiralia</taxon>
        <taxon>Lophotrochozoa</taxon>
        <taxon>Mollusca</taxon>
        <taxon>Gastropoda</taxon>
        <taxon>Heterobranchia</taxon>
        <taxon>Euthyneura</taxon>
        <taxon>Panpulmonata</taxon>
        <taxon>Sacoglossa</taxon>
        <taxon>Placobranchoidea</taxon>
        <taxon>Plakobranchidae</taxon>
        <taxon>Elysia</taxon>
    </lineage>
</organism>
<protein>
    <submittedName>
        <fullName evidence="2">THAP domain-containing protein 9</fullName>
    </submittedName>
</protein>
<feature type="domain" description="Transposable element P transposase-like RNase H" evidence="1">
    <location>
        <begin position="51"/>
        <end position="112"/>
    </location>
</feature>
<accession>A0AAV4I9P6</accession>
<evidence type="ECO:0000259" key="1">
    <source>
        <dbReference type="Pfam" id="PF21787"/>
    </source>
</evidence>
<proteinExistence type="predicted"/>